<sequence>MDTCRGGARRVKKRIRRSLALLLVKALMLTARLLPRRMGLALFSALGGLAFSAYRADRERALSNISLAFPELDPMIVRALARGSFRSLGRNGYDAIRLAYVGGEEVLGLCEISGEEHLRRAYERGKGVIGLTGHIGCWELMAAYVSRKGYELSVIARDLRDGRINDILVRARLRHGTVSIPRGSAAVAGYKALKKGGILGMLLDQDIDVDGVMVPFFGVPAYTARGAAVFALRSGADIVPMAIHMQPDGSHRITVRPPLEIPPGDLGEEWRIDELTASCSKALEELIRIYPQQWVWFHDRWKRHREAAP</sequence>
<evidence type="ECO:0000256" key="1">
    <source>
        <dbReference type="ARBA" id="ARBA00004533"/>
    </source>
</evidence>
<comment type="caution">
    <text evidence="7">The sequence shown here is derived from an EMBL/GenBank/DDBJ whole genome shotgun (WGS) entry which is preliminary data.</text>
</comment>
<dbReference type="CDD" id="cd07984">
    <property type="entry name" value="LPLAT_LABLAT-like"/>
    <property type="match status" value="1"/>
</dbReference>
<gene>
    <name evidence="7" type="ORF">ENO08_02745</name>
</gene>
<keyword evidence="2" id="KW-1003">Cell membrane</keyword>
<keyword evidence="5" id="KW-0472">Membrane</keyword>
<proteinExistence type="predicted"/>
<evidence type="ECO:0000256" key="2">
    <source>
        <dbReference type="ARBA" id="ARBA00022475"/>
    </source>
</evidence>
<comment type="subcellular location">
    <subcellularLocation>
        <location evidence="1">Cell inner membrane</location>
    </subcellularLocation>
</comment>
<dbReference type="PIRSF" id="PIRSF026649">
    <property type="entry name" value="MsbB"/>
    <property type="match status" value="1"/>
</dbReference>
<organism evidence="7">
    <name type="scientific">Eiseniibacteriota bacterium</name>
    <dbReference type="NCBI Taxonomy" id="2212470"/>
    <lineage>
        <taxon>Bacteria</taxon>
        <taxon>Candidatus Eiseniibacteriota</taxon>
    </lineage>
</organism>
<keyword evidence="6" id="KW-0012">Acyltransferase</keyword>
<evidence type="ECO:0008006" key="8">
    <source>
        <dbReference type="Google" id="ProtNLM"/>
    </source>
</evidence>
<reference evidence="7" key="1">
    <citation type="journal article" date="2020" name="mSystems">
        <title>Genome- and Community-Level Interaction Insights into Carbon Utilization and Element Cycling Functions of Hydrothermarchaeota in Hydrothermal Sediment.</title>
        <authorList>
            <person name="Zhou Z."/>
            <person name="Liu Y."/>
            <person name="Xu W."/>
            <person name="Pan J."/>
            <person name="Luo Z.H."/>
            <person name="Li M."/>
        </authorList>
    </citation>
    <scope>NUCLEOTIDE SEQUENCE [LARGE SCALE GENOMIC DNA]</scope>
    <source>
        <strain evidence="7">SpSt-1233</strain>
    </source>
</reference>
<evidence type="ECO:0000313" key="7">
    <source>
        <dbReference type="EMBL" id="HER43360.1"/>
    </source>
</evidence>
<dbReference type="InterPro" id="IPR004960">
    <property type="entry name" value="LipA_acyltrans"/>
</dbReference>
<keyword evidence="3" id="KW-0997">Cell inner membrane</keyword>
<protein>
    <recommendedName>
        <fullName evidence="8">Lysophospholipid acyltransferase family protein</fullName>
    </recommendedName>
</protein>
<evidence type="ECO:0000256" key="4">
    <source>
        <dbReference type="ARBA" id="ARBA00022679"/>
    </source>
</evidence>
<dbReference type="Proteomes" id="UP000886069">
    <property type="component" value="Unassembled WGS sequence"/>
</dbReference>
<evidence type="ECO:0000256" key="3">
    <source>
        <dbReference type="ARBA" id="ARBA00022519"/>
    </source>
</evidence>
<dbReference type="EMBL" id="DSEC01000195">
    <property type="protein sequence ID" value="HER43360.1"/>
    <property type="molecule type" value="Genomic_DNA"/>
</dbReference>
<dbReference type="GO" id="GO:0009247">
    <property type="term" value="P:glycolipid biosynthetic process"/>
    <property type="evidence" value="ECO:0007669"/>
    <property type="project" value="UniProtKB-ARBA"/>
</dbReference>
<evidence type="ECO:0000256" key="5">
    <source>
        <dbReference type="ARBA" id="ARBA00023136"/>
    </source>
</evidence>
<dbReference type="PANTHER" id="PTHR30606:SF10">
    <property type="entry name" value="PHOSPHATIDYLINOSITOL MANNOSIDE ACYLTRANSFERASE"/>
    <property type="match status" value="1"/>
</dbReference>
<dbReference type="PANTHER" id="PTHR30606">
    <property type="entry name" value="LIPID A BIOSYNTHESIS LAUROYL ACYLTRANSFERASE"/>
    <property type="match status" value="1"/>
</dbReference>
<keyword evidence="4" id="KW-0808">Transferase</keyword>
<evidence type="ECO:0000256" key="6">
    <source>
        <dbReference type="ARBA" id="ARBA00023315"/>
    </source>
</evidence>
<dbReference type="GO" id="GO:0016746">
    <property type="term" value="F:acyltransferase activity"/>
    <property type="evidence" value="ECO:0007669"/>
    <property type="project" value="UniProtKB-KW"/>
</dbReference>
<dbReference type="AlphaFoldDB" id="A0A7V2AU85"/>
<name>A0A7V2AU85_UNCEI</name>
<dbReference type="GO" id="GO:0005886">
    <property type="term" value="C:plasma membrane"/>
    <property type="evidence" value="ECO:0007669"/>
    <property type="project" value="UniProtKB-SubCell"/>
</dbReference>
<dbReference type="Pfam" id="PF03279">
    <property type="entry name" value="Lip_A_acyltrans"/>
    <property type="match status" value="1"/>
</dbReference>
<accession>A0A7V2AU85</accession>